<dbReference type="PANTHER" id="PTHR46346:SF1">
    <property type="entry name" value="PHOSPHATIDYLINOSITOL N-ACETYLGLUCOSAMINYLTRANSFERASE SUBUNIT P"/>
    <property type="match status" value="1"/>
</dbReference>
<reference evidence="9 10" key="4">
    <citation type="submission" date="2025-04" db="UniProtKB">
        <authorList>
            <consortium name="RefSeq"/>
        </authorList>
    </citation>
    <scope>IDENTIFICATION</scope>
    <source>
        <tissue evidence="9 10">Whole organism</tissue>
    </source>
</reference>
<dbReference type="AlphaFoldDB" id="A0A6A0GY96"/>
<proteinExistence type="predicted"/>
<feature type="transmembrane region" description="Helical" evidence="5">
    <location>
        <begin position="57"/>
        <end position="82"/>
    </location>
</feature>
<dbReference type="EMBL" id="JQDR03011423">
    <property type="protein sequence ID" value="KAA0192786.1"/>
    <property type="molecule type" value="Genomic_DNA"/>
</dbReference>
<evidence type="ECO:0000313" key="9">
    <source>
        <dbReference type="RefSeq" id="XP_018014039.1"/>
    </source>
</evidence>
<dbReference type="OrthoDB" id="690928at2759"/>
<evidence type="ECO:0000256" key="5">
    <source>
        <dbReference type="SAM" id="Phobius"/>
    </source>
</evidence>
<dbReference type="CTD" id="43168"/>
<reference evidence="7" key="2">
    <citation type="journal article" date="2018" name="Environ. Sci. Technol.">
        <title>The Toxicogenome of Hyalella azteca: A Model for Sediment Ecotoxicology and Evolutionary Toxicology.</title>
        <authorList>
            <person name="Poynton H.C."/>
            <person name="Hasenbein S."/>
            <person name="Benoit J.B."/>
            <person name="Sepulveda M.S."/>
            <person name="Poelchau M.F."/>
            <person name="Hughes D.S.T."/>
            <person name="Murali S.C."/>
            <person name="Chen S."/>
            <person name="Glastad K.M."/>
            <person name="Goodisman M.A.D."/>
            <person name="Werren J.H."/>
            <person name="Vineis J.H."/>
            <person name="Bowen J.L."/>
            <person name="Friedrich M."/>
            <person name="Jones J."/>
            <person name="Robertson H.M."/>
            <person name="Feyereisen R."/>
            <person name="Mechler-Hickson A."/>
            <person name="Mathers N."/>
            <person name="Lee C.E."/>
            <person name="Colbourne J.K."/>
            <person name="Biales A."/>
            <person name="Johnston J.S."/>
            <person name="Wellborn G.A."/>
            <person name="Rosendale A.J."/>
            <person name="Cridge A.G."/>
            <person name="Munoz-Torres M.C."/>
            <person name="Bain P.A."/>
            <person name="Manny A.R."/>
            <person name="Major K.M."/>
            <person name="Lambert F.N."/>
            <person name="Vulpe C.D."/>
            <person name="Tuck P."/>
            <person name="Blalock B.J."/>
            <person name="Lin Y.Y."/>
            <person name="Smith M.E."/>
            <person name="Ochoa-Acuna H."/>
            <person name="Chen M.M."/>
            <person name="Childers C.P."/>
            <person name="Qu J."/>
            <person name="Dugan S."/>
            <person name="Lee S.L."/>
            <person name="Chao H."/>
            <person name="Dinh H."/>
            <person name="Han Y."/>
            <person name="Doddapaneni H."/>
            <person name="Worley K.C."/>
            <person name="Muzny D.M."/>
            <person name="Gibbs R.A."/>
            <person name="Richards S."/>
        </authorList>
    </citation>
    <scope>NUCLEOTIDE SEQUENCE</scope>
    <source>
        <strain evidence="7">HAZT.00-mixed</strain>
        <tissue evidence="7">Whole organism</tissue>
    </source>
</reference>
<evidence type="ECO:0000259" key="6">
    <source>
        <dbReference type="Pfam" id="PF08510"/>
    </source>
</evidence>
<sequence length="170" mass="19158">MAPQQTPAPLTGRAYYGFVLYVSAWTCIFCYLTWAIVPHEYLHVIGISYLPHRFWAIALPTIIVTGVVLFITLIYPGINLLLAVAPDDMRTLYDSHTIRRESYEEPHNCSMDSCSDNISPDLATSVKKQTCRKFASKSVDESEAMDNSSVPPVYDLDISEVCKILYGRQN</sequence>
<dbReference type="PANTHER" id="PTHR46346">
    <property type="entry name" value="PHOSPHATIDYLINOSITOL N-ACETYLGLUCOSAMINYLTRANSFERASE SUBUNIT P"/>
    <property type="match status" value="1"/>
</dbReference>
<feature type="transmembrane region" description="Helical" evidence="5">
    <location>
        <begin position="14"/>
        <end position="37"/>
    </location>
</feature>
<organism evidence="7">
    <name type="scientific">Hyalella azteca</name>
    <name type="common">Amphipod</name>
    <dbReference type="NCBI Taxonomy" id="294128"/>
    <lineage>
        <taxon>Eukaryota</taxon>
        <taxon>Metazoa</taxon>
        <taxon>Ecdysozoa</taxon>
        <taxon>Arthropoda</taxon>
        <taxon>Crustacea</taxon>
        <taxon>Multicrustacea</taxon>
        <taxon>Malacostraca</taxon>
        <taxon>Eumalacostraca</taxon>
        <taxon>Peracarida</taxon>
        <taxon>Amphipoda</taxon>
        <taxon>Senticaudata</taxon>
        <taxon>Talitrida</taxon>
        <taxon>Talitroidea</taxon>
        <taxon>Hyalellidae</taxon>
        <taxon>Hyalella</taxon>
    </lineage>
</organism>
<protein>
    <submittedName>
        <fullName evidence="9 10">Phosphatidylinositol N-acetylglucosaminyltransferase subunit P-like</fullName>
    </submittedName>
</protein>
<keyword evidence="3 5" id="KW-1133">Transmembrane helix</keyword>
<evidence type="ECO:0000256" key="2">
    <source>
        <dbReference type="ARBA" id="ARBA00022692"/>
    </source>
</evidence>
<dbReference type="GO" id="GO:0016020">
    <property type="term" value="C:membrane"/>
    <property type="evidence" value="ECO:0007669"/>
    <property type="project" value="UniProtKB-SubCell"/>
</dbReference>
<evidence type="ECO:0000313" key="10">
    <source>
        <dbReference type="RefSeq" id="XP_018014040.1"/>
    </source>
</evidence>
<dbReference type="InterPro" id="IPR052263">
    <property type="entry name" value="GPI_Anchor_Biosynth"/>
</dbReference>
<name>A0A6A0GY96_HYAAZ</name>
<accession>A0A6A0GY96</accession>
<evidence type="ECO:0000256" key="1">
    <source>
        <dbReference type="ARBA" id="ARBA00004141"/>
    </source>
</evidence>
<dbReference type="GeneID" id="108671069"/>
<dbReference type="KEGG" id="hazt:108671069"/>
<dbReference type="Pfam" id="PF08510">
    <property type="entry name" value="PIG-P"/>
    <property type="match status" value="1"/>
</dbReference>
<evidence type="ECO:0000256" key="3">
    <source>
        <dbReference type="ARBA" id="ARBA00022989"/>
    </source>
</evidence>
<keyword evidence="8" id="KW-1185">Reference proteome</keyword>
<evidence type="ECO:0000313" key="7">
    <source>
        <dbReference type="EMBL" id="KAA0192786.1"/>
    </source>
</evidence>
<dbReference type="GO" id="GO:0005783">
    <property type="term" value="C:endoplasmic reticulum"/>
    <property type="evidence" value="ECO:0007669"/>
    <property type="project" value="TreeGrafter"/>
</dbReference>
<feature type="domain" description="PIG-P" evidence="6">
    <location>
        <begin position="13"/>
        <end position="166"/>
    </location>
</feature>
<dbReference type="InterPro" id="IPR013717">
    <property type="entry name" value="PIG-P"/>
</dbReference>
<dbReference type="RefSeq" id="XP_018014039.1">
    <property type="nucleotide sequence ID" value="XM_018158550.2"/>
</dbReference>
<dbReference type="Proteomes" id="UP000711488">
    <property type="component" value="Unassembled WGS sequence"/>
</dbReference>
<keyword evidence="4 5" id="KW-0472">Membrane</keyword>
<dbReference type="RefSeq" id="XP_018014040.1">
    <property type="nucleotide sequence ID" value="XM_018158551.2"/>
</dbReference>
<reference evidence="7" key="1">
    <citation type="submission" date="2014-08" db="EMBL/GenBank/DDBJ databases">
        <authorList>
            <person name="Murali S."/>
            <person name="Richards S."/>
            <person name="Bandaranaike D."/>
            <person name="Bellair M."/>
            <person name="Blankenburg K."/>
            <person name="Chao H."/>
            <person name="Dinh H."/>
            <person name="Doddapaneni H."/>
            <person name="Dugan-Rocha S."/>
            <person name="Elkadiri S."/>
            <person name="Gnanaolivu R."/>
            <person name="Hughes D."/>
            <person name="Lee S."/>
            <person name="Li M."/>
            <person name="Ming W."/>
            <person name="Munidasa M."/>
            <person name="Muniz J."/>
            <person name="Nguyen L."/>
            <person name="Osuji N."/>
            <person name="Pu L.-L."/>
            <person name="Puazo M."/>
            <person name="Skinner E."/>
            <person name="Qu C."/>
            <person name="Quiroz J."/>
            <person name="Raj R."/>
            <person name="Weissenberger G."/>
            <person name="Xin Y."/>
            <person name="Zou X."/>
            <person name="Han Y."/>
            <person name="Worley K."/>
            <person name="Muzny D."/>
            <person name="Gibbs R."/>
        </authorList>
    </citation>
    <scope>NUCLEOTIDE SEQUENCE</scope>
    <source>
        <strain evidence="7">HAZT.00-mixed</strain>
        <tissue evidence="7">Whole organism</tissue>
    </source>
</reference>
<reference evidence="7" key="3">
    <citation type="submission" date="2019-06" db="EMBL/GenBank/DDBJ databases">
        <authorList>
            <person name="Poynton C."/>
            <person name="Hasenbein S."/>
            <person name="Benoit J.B."/>
            <person name="Sepulveda M.S."/>
            <person name="Poelchau M.F."/>
            <person name="Murali S.C."/>
            <person name="Chen S."/>
            <person name="Glastad K.M."/>
            <person name="Werren J.H."/>
            <person name="Vineis J.H."/>
            <person name="Bowen J.L."/>
            <person name="Friedrich M."/>
            <person name="Jones J."/>
            <person name="Robertson H.M."/>
            <person name="Feyereisen R."/>
            <person name="Mechler-Hickson A."/>
            <person name="Mathers N."/>
            <person name="Lee C.E."/>
            <person name="Colbourne J.K."/>
            <person name="Biales A."/>
            <person name="Johnston J.S."/>
            <person name="Wellborn G.A."/>
            <person name="Rosendale A.J."/>
            <person name="Cridge A.G."/>
            <person name="Munoz-Torres M.C."/>
            <person name="Bain P.A."/>
            <person name="Manny A.R."/>
            <person name="Major K.M."/>
            <person name="Lambert F.N."/>
            <person name="Vulpe C.D."/>
            <person name="Tuck P."/>
            <person name="Blalock B.J."/>
            <person name="Lin Y.-Y."/>
            <person name="Smith M.E."/>
            <person name="Ochoa-Acuna H."/>
            <person name="Chen M.-J.M."/>
            <person name="Childers C.P."/>
            <person name="Qu J."/>
            <person name="Dugan S."/>
            <person name="Lee S.L."/>
            <person name="Chao H."/>
            <person name="Dinh H."/>
            <person name="Han Y."/>
            <person name="Doddapaneni H."/>
            <person name="Worley K.C."/>
            <person name="Muzny D.M."/>
            <person name="Gibbs R.A."/>
            <person name="Richards S."/>
        </authorList>
    </citation>
    <scope>NUCLEOTIDE SEQUENCE</scope>
    <source>
        <strain evidence="7">HAZT.00-mixed</strain>
        <tissue evidence="7">Whole organism</tissue>
    </source>
</reference>
<evidence type="ECO:0000313" key="8">
    <source>
        <dbReference type="Proteomes" id="UP000694843"/>
    </source>
</evidence>
<evidence type="ECO:0000256" key="4">
    <source>
        <dbReference type="ARBA" id="ARBA00023136"/>
    </source>
</evidence>
<keyword evidence="2 5" id="KW-0812">Transmembrane</keyword>
<comment type="subcellular location">
    <subcellularLocation>
        <location evidence="1">Membrane</location>
        <topology evidence="1">Multi-pass membrane protein</topology>
    </subcellularLocation>
</comment>
<dbReference type="GO" id="GO:0006506">
    <property type="term" value="P:GPI anchor biosynthetic process"/>
    <property type="evidence" value="ECO:0007669"/>
    <property type="project" value="TreeGrafter"/>
</dbReference>
<gene>
    <name evidence="9 10" type="primary">LOC108671069</name>
    <name evidence="7" type="ORF">HAZT_HAZT009176</name>
</gene>
<dbReference type="Proteomes" id="UP000694843">
    <property type="component" value="Unplaced"/>
</dbReference>